<dbReference type="Proteomes" id="UP000252345">
    <property type="component" value="Unassembled WGS sequence"/>
</dbReference>
<accession>A0A366KEP1</accession>
<keyword evidence="1" id="KW-0472">Membrane</keyword>
<evidence type="ECO:0000313" key="3">
    <source>
        <dbReference type="Proteomes" id="UP000252345"/>
    </source>
</evidence>
<keyword evidence="1" id="KW-1133">Transmembrane helix</keyword>
<proteinExistence type="predicted"/>
<gene>
    <name evidence="2" type="ORF">CRD59_00835</name>
</gene>
<dbReference type="PROSITE" id="PS51257">
    <property type="entry name" value="PROKAR_LIPOPROTEIN"/>
    <property type="match status" value="1"/>
</dbReference>
<feature type="transmembrane region" description="Helical" evidence="1">
    <location>
        <begin position="12"/>
        <end position="30"/>
    </location>
</feature>
<keyword evidence="1" id="KW-0812">Transmembrane</keyword>
<evidence type="ECO:0000256" key="1">
    <source>
        <dbReference type="SAM" id="Phobius"/>
    </source>
</evidence>
<keyword evidence="3" id="KW-1185">Reference proteome</keyword>
<dbReference type="AlphaFoldDB" id="A0A366KEP1"/>
<dbReference type="EMBL" id="PDCH01000001">
    <property type="protein sequence ID" value="RBQ00040.1"/>
    <property type="molecule type" value="Genomic_DNA"/>
</dbReference>
<reference evidence="2 3" key="1">
    <citation type="submission" date="2017-10" db="EMBL/GenBank/DDBJ databases">
        <title>Bifidobacterium xylocopum sp. nov. and Bifidobacterium aemilianum sp. nov., from the carpenter bee (Xylocopa violacea) digestive tract.</title>
        <authorList>
            <person name="Alberoni D."/>
            <person name="Baffoni L."/>
            <person name="Di Gioia D."/>
            <person name="Gaggia F."/>
            <person name="Biavati B."/>
        </authorList>
    </citation>
    <scope>NUCLEOTIDE SEQUENCE [LARGE SCALE GENOMIC DNA]</scope>
    <source>
        <strain evidence="2 3">XV2</strain>
    </source>
</reference>
<evidence type="ECO:0000313" key="2">
    <source>
        <dbReference type="EMBL" id="RBQ00040.1"/>
    </source>
</evidence>
<protein>
    <submittedName>
        <fullName evidence="2">Uncharacterized protein</fullName>
    </submittedName>
</protein>
<name>A0A366KEP1_9BIFI</name>
<sequence>MVCRARGRGGCAGGLLGGCVAALAACWAAVWLLAGLVHGVVSVLHLLVLLAAVPSAGRALNGLEDVPCGF</sequence>
<organism evidence="2 3">
    <name type="scientific">Bifidobacterium xylocopae</name>
    <dbReference type="NCBI Taxonomy" id="2493119"/>
    <lineage>
        <taxon>Bacteria</taxon>
        <taxon>Bacillati</taxon>
        <taxon>Actinomycetota</taxon>
        <taxon>Actinomycetes</taxon>
        <taxon>Bifidobacteriales</taxon>
        <taxon>Bifidobacteriaceae</taxon>
        <taxon>Bifidobacterium</taxon>
    </lineage>
</organism>
<comment type="caution">
    <text evidence="2">The sequence shown here is derived from an EMBL/GenBank/DDBJ whole genome shotgun (WGS) entry which is preliminary data.</text>
</comment>